<reference evidence="5" key="1">
    <citation type="submission" date="2025-08" db="UniProtKB">
        <authorList>
            <consortium name="Ensembl"/>
        </authorList>
    </citation>
    <scope>IDENTIFICATION</scope>
</reference>
<dbReference type="Proteomes" id="UP000472276">
    <property type="component" value="Unassembled WGS sequence"/>
</dbReference>
<organism evidence="5 6">
    <name type="scientific">Oreochromis aureus</name>
    <name type="common">Israeli tilapia</name>
    <name type="synonym">Chromis aureus</name>
    <dbReference type="NCBI Taxonomy" id="47969"/>
    <lineage>
        <taxon>Eukaryota</taxon>
        <taxon>Metazoa</taxon>
        <taxon>Chordata</taxon>
        <taxon>Craniata</taxon>
        <taxon>Vertebrata</taxon>
        <taxon>Euteleostomi</taxon>
        <taxon>Actinopterygii</taxon>
        <taxon>Neopterygii</taxon>
        <taxon>Teleostei</taxon>
        <taxon>Neoteleostei</taxon>
        <taxon>Acanthomorphata</taxon>
        <taxon>Ovalentaria</taxon>
        <taxon>Cichlomorphae</taxon>
        <taxon>Cichliformes</taxon>
        <taxon>Cichlidae</taxon>
        <taxon>African cichlids</taxon>
        <taxon>Pseudocrenilabrinae</taxon>
        <taxon>Oreochromini</taxon>
        <taxon>Oreochromis</taxon>
    </lineage>
</organism>
<keyword evidence="6" id="KW-1185">Reference proteome</keyword>
<name>A0A668T786_OREAU</name>
<dbReference type="Pfam" id="PF00386">
    <property type="entry name" value="C1q"/>
    <property type="match status" value="1"/>
</dbReference>
<dbReference type="SMART" id="SM00110">
    <property type="entry name" value="C1Q"/>
    <property type="match status" value="1"/>
</dbReference>
<dbReference type="PROSITE" id="PS50871">
    <property type="entry name" value="C1Q"/>
    <property type="match status" value="1"/>
</dbReference>
<dbReference type="GO" id="GO:0005576">
    <property type="term" value="C:extracellular region"/>
    <property type="evidence" value="ECO:0007669"/>
    <property type="project" value="UniProtKB-SubCell"/>
</dbReference>
<dbReference type="InterPro" id="IPR001073">
    <property type="entry name" value="C1q_dom"/>
</dbReference>
<dbReference type="Ensembl" id="ENSOABT00000022633.2">
    <property type="protein sequence ID" value="ENSOABP00000021987.1"/>
    <property type="gene ID" value="ENSOABG00000010628.2"/>
</dbReference>
<evidence type="ECO:0000313" key="5">
    <source>
        <dbReference type="Ensembl" id="ENSOABP00000021987.1"/>
    </source>
</evidence>
<dbReference type="InterPro" id="IPR050822">
    <property type="entry name" value="Cerebellin_Synaptic_Org"/>
</dbReference>
<evidence type="ECO:0000313" key="6">
    <source>
        <dbReference type="Proteomes" id="UP000472276"/>
    </source>
</evidence>
<sequence length="157" mass="17627">DCWVLTVCIIIGPTLNFNTIVDLLYKNLLCYDYDLFSRERTKIIFSATLGSSGHIGPFNTDTILVYKGVITNTGNAYSPVTGVFTAPIVGVYYFTIFCHVRRGHSQRLSDSETDNGGNALFMELQQEDKVYVLMEQETHVWGDESQTTFSGFLVTPM</sequence>
<dbReference type="AlphaFoldDB" id="A0A668T786"/>
<comment type="subcellular location">
    <subcellularLocation>
        <location evidence="1">Secreted</location>
    </subcellularLocation>
</comment>
<proteinExistence type="predicted"/>
<dbReference type="PANTHER" id="PTHR22923:SF102">
    <property type="entry name" value="CEREBELLIN 13-RELATED"/>
    <property type="match status" value="1"/>
</dbReference>
<dbReference type="SUPFAM" id="SSF49842">
    <property type="entry name" value="TNF-like"/>
    <property type="match status" value="1"/>
</dbReference>
<evidence type="ECO:0000256" key="2">
    <source>
        <dbReference type="ARBA" id="ARBA00022525"/>
    </source>
</evidence>
<keyword evidence="2" id="KW-0964">Secreted</keyword>
<reference evidence="5" key="2">
    <citation type="submission" date="2025-09" db="UniProtKB">
        <authorList>
            <consortium name="Ensembl"/>
        </authorList>
    </citation>
    <scope>IDENTIFICATION</scope>
</reference>
<dbReference type="Gene3D" id="2.60.120.40">
    <property type="match status" value="2"/>
</dbReference>
<accession>A0A668T786</accession>
<evidence type="ECO:0000256" key="3">
    <source>
        <dbReference type="ARBA" id="ARBA00022729"/>
    </source>
</evidence>
<evidence type="ECO:0000259" key="4">
    <source>
        <dbReference type="PROSITE" id="PS50871"/>
    </source>
</evidence>
<protein>
    <recommendedName>
        <fullName evidence="4">C1q domain-containing protein</fullName>
    </recommendedName>
</protein>
<dbReference type="PANTHER" id="PTHR22923">
    <property type="entry name" value="CEREBELLIN-RELATED"/>
    <property type="match status" value="1"/>
</dbReference>
<feature type="domain" description="C1q" evidence="4">
    <location>
        <begin position="38"/>
        <end position="157"/>
    </location>
</feature>
<keyword evidence="3" id="KW-0732">Signal</keyword>
<dbReference type="InterPro" id="IPR008983">
    <property type="entry name" value="Tumour_necrosis_fac-like_dom"/>
</dbReference>
<evidence type="ECO:0000256" key="1">
    <source>
        <dbReference type="ARBA" id="ARBA00004613"/>
    </source>
</evidence>